<dbReference type="STRING" id="1423735.FC15_GL000650"/>
<reference evidence="2 3" key="1">
    <citation type="journal article" date="2015" name="Genome Announc.">
        <title>Expanding the biotechnology potential of lactobacilli through comparative genomics of 213 strains and associated genera.</title>
        <authorList>
            <person name="Sun Z."/>
            <person name="Harris H.M."/>
            <person name="McCann A."/>
            <person name="Guo C."/>
            <person name="Argimon S."/>
            <person name="Zhang W."/>
            <person name="Yang X."/>
            <person name="Jeffery I.B."/>
            <person name="Cooney J.C."/>
            <person name="Kagawa T.F."/>
            <person name="Liu W."/>
            <person name="Song Y."/>
            <person name="Salvetti E."/>
            <person name="Wrobel A."/>
            <person name="Rasinkangas P."/>
            <person name="Parkhill J."/>
            <person name="Rea M.C."/>
            <person name="O'Sullivan O."/>
            <person name="Ritari J."/>
            <person name="Douillard F.P."/>
            <person name="Paul Ross R."/>
            <person name="Yang R."/>
            <person name="Briner A.E."/>
            <person name="Felis G.E."/>
            <person name="de Vos W.M."/>
            <person name="Barrangou R."/>
            <person name="Klaenhammer T.R."/>
            <person name="Caufield P.W."/>
            <person name="Cui Y."/>
            <person name="Zhang H."/>
            <person name="O'Toole P.W."/>
        </authorList>
    </citation>
    <scope>NUCLEOTIDE SEQUENCE [LARGE SCALE GENOMIC DNA]</scope>
    <source>
        <strain evidence="2 3">DSM 17758</strain>
    </source>
</reference>
<keyword evidence="3" id="KW-1185">Reference proteome</keyword>
<name>A0A0R1VZ61_9LACO</name>
<comment type="caution">
    <text evidence="2">The sequence shown here is derived from an EMBL/GenBank/DDBJ whole genome shotgun (WGS) entry which is preliminary data.</text>
</comment>
<keyword evidence="1" id="KW-0472">Membrane</keyword>
<dbReference type="RefSeq" id="WP_057825572.1">
    <property type="nucleotide sequence ID" value="NZ_AZFX01000089.1"/>
</dbReference>
<keyword evidence="1" id="KW-0812">Transmembrane</keyword>
<dbReference type="EMBL" id="AZFX01000089">
    <property type="protein sequence ID" value="KRM08355.1"/>
    <property type="molecule type" value="Genomic_DNA"/>
</dbReference>
<proteinExistence type="predicted"/>
<dbReference type="PATRIC" id="fig|1423735.3.peg.681"/>
<gene>
    <name evidence="2" type="ORF">FC15_GL000650</name>
</gene>
<dbReference type="Proteomes" id="UP000051315">
    <property type="component" value="Unassembled WGS sequence"/>
</dbReference>
<evidence type="ECO:0000313" key="3">
    <source>
        <dbReference type="Proteomes" id="UP000051315"/>
    </source>
</evidence>
<organism evidence="2 3">
    <name type="scientific">Lapidilactobacillus concavus DSM 17758</name>
    <dbReference type="NCBI Taxonomy" id="1423735"/>
    <lineage>
        <taxon>Bacteria</taxon>
        <taxon>Bacillati</taxon>
        <taxon>Bacillota</taxon>
        <taxon>Bacilli</taxon>
        <taxon>Lactobacillales</taxon>
        <taxon>Lactobacillaceae</taxon>
        <taxon>Lapidilactobacillus</taxon>
    </lineage>
</organism>
<keyword evidence="1" id="KW-1133">Transmembrane helix</keyword>
<protein>
    <submittedName>
        <fullName evidence="2">Uncharacterized protein</fullName>
    </submittedName>
</protein>
<feature type="transmembrane region" description="Helical" evidence="1">
    <location>
        <begin position="6"/>
        <end position="23"/>
    </location>
</feature>
<feature type="transmembrane region" description="Helical" evidence="1">
    <location>
        <begin position="56"/>
        <end position="77"/>
    </location>
</feature>
<accession>A0A0R1VZ61</accession>
<evidence type="ECO:0000256" key="1">
    <source>
        <dbReference type="SAM" id="Phobius"/>
    </source>
</evidence>
<dbReference type="AlphaFoldDB" id="A0A0R1VZ61"/>
<evidence type="ECO:0000313" key="2">
    <source>
        <dbReference type="EMBL" id="KRM08355.1"/>
    </source>
</evidence>
<dbReference type="OrthoDB" id="2322546at2"/>
<sequence>MRSLIYYLLILALFASMGFGIYWQSQIVIRARYKFMPLIFSVLVGSWVLSNPVMDWTYVIMLSAFFTLNIMDGVGGIGTKRLVTNGLFSRVIDYANITALKMLPVTLPNGKTRVVAVFIINERQQIQMNFNQKLEVLLMTLKKLLPDSVQIEIEQLM</sequence>